<dbReference type="PANTHER" id="PTHR35391">
    <property type="entry name" value="C2H2-TYPE DOMAIN-CONTAINING PROTEIN-RELATED"/>
    <property type="match status" value="1"/>
</dbReference>
<feature type="region of interest" description="Disordered" evidence="1">
    <location>
        <begin position="498"/>
        <end position="650"/>
    </location>
</feature>
<feature type="compositionally biased region" description="Polar residues" evidence="1">
    <location>
        <begin position="523"/>
        <end position="548"/>
    </location>
</feature>
<dbReference type="AlphaFoldDB" id="A0A2P4ZL48"/>
<proteinExistence type="predicted"/>
<dbReference type="PROSITE" id="PS00028">
    <property type="entry name" value="ZINC_FINGER_C2H2_1"/>
    <property type="match status" value="1"/>
</dbReference>
<dbReference type="InterPro" id="IPR013087">
    <property type="entry name" value="Znf_C2H2_type"/>
</dbReference>
<dbReference type="STRING" id="398673.A0A2P4ZL48"/>
<reference evidence="3 4" key="1">
    <citation type="journal article" date="2016" name="Genome Announc.">
        <title>Draft Whole-Genome Sequence of Trichoderma gamsii T6085, a Promising Biocontrol Agent of Fusarium Head Blight on Wheat.</title>
        <authorList>
            <person name="Baroncelli R."/>
            <person name="Zapparata A."/>
            <person name="Piaggeschi G."/>
            <person name="Sarrocco S."/>
            <person name="Vannacci G."/>
        </authorList>
    </citation>
    <scope>NUCLEOTIDE SEQUENCE [LARGE SCALE GENOMIC DNA]</scope>
    <source>
        <strain evidence="3 4">T6085</strain>
    </source>
</reference>
<keyword evidence="4" id="KW-1185">Reference proteome</keyword>
<dbReference type="Pfam" id="PF26082">
    <property type="entry name" value="zf-C2H2_AcuF"/>
    <property type="match status" value="1"/>
</dbReference>
<feature type="compositionally biased region" description="Basic and acidic residues" evidence="1">
    <location>
        <begin position="613"/>
        <end position="640"/>
    </location>
</feature>
<dbReference type="GeneID" id="29982726"/>
<evidence type="ECO:0000256" key="1">
    <source>
        <dbReference type="SAM" id="MobiDB-lite"/>
    </source>
</evidence>
<evidence type="ECO:0000313" key="3">
    <source>
        <dbReference type="EMBL" id="PON25027.1"/>
    </source>
</evidence>
<feature type="region of interest" description="Disordered" evidence="1">
    <location>
        <begin position="440"/>
        <end position="486"/>
    </location>
</feature>
<organism evidence="3 4">
    <name type="scientific">Trichoderma gamsii</name>
    <dbReference type="NCBI Taxonomy" id="398673"/>
    <lineage>
        <taxon>Eukaryota</taxon>
        <taxon>Fungi</taxon>
        <taxon>Dikarya</taxon>
        <taxon>Ascomycota</taxon>
        <taxon>Pezizomycotina</taxon>
        <taxon>Sordariomycetes</taxon>
        <taxon>Hypocreomycetidae</taxon>
        <taxon>Hypocreales</taxon>
        <taxon>Hypocreaceae</taxon>
        <taxon>Trichoderma</taxon>
    </lineage>
</organism>
<dbReference type="RefSeq" id="XP_024405462.1">
    <property type="nucleotide sequence ID" value="XM_024549800.1"/>
</dbReference>
<evidence type="ECO:0000259" key="2">
    <source>
        <dbReference type="PROSITE" id="PS00028"/>
    </source>
</evidence>
<protein>
    <recommendedName>
        <fullName evidence="2">C2H2-type domain-containing protein</fullName>
    </recommendedName>
</protein>
<accession>A0A2P4ZL48</accession>
<sequence>MSLMIREDVSIREEVLRCSKLFDSALAESSELKDVSQHFAKWYSNIAAHRAGPASLDERLRDAPDVRLAILRFLNILISMFDDFTPNSPVESSYISRITSHKLDGSPTEDRTLDVLVYEAASSKPITLMHKVVDCLKRITIAIRAPASVDRYRKAPLIDVEHFRRTDQNHITELFPTANLILKDRLLEAVLSRRRFLQYAEEHRKKLGHKSSSQISQDVGEGIDAEGKSNFADTVATPFFPDIPLDDSSPIGLSYSDGDEVGTVVSNSSSLRSDMMARVPSMPLEGQSGKPFECPCCFLMIEAKNREQWKRHVITDMRPYVCTFADCKVTDLLFPSRHDWYSHEIAFHRRKWFCISGCSLTFDSWQEFDSHVKGIHKSVTEAADAETHGAYSRQLPEYEKTQCPLCSAEIRYPELVKNHIGRHQDQLGLWPLRSMREFEDNDNQQECEEADSEVDESGEEDEPESEVRDVPSTAAPASPLEDELENPWDLFTNKWEKHGSATQSEEELPEGQIIEDVPFVNPAISTPQRRNSRTEQQPIPGNIYNGSEPSLEEHGVKQDPSASSPRSSIERDIRSSSTSSQGSEKSKKPWFTGISGNVSLMAERFGGAKKKPTRDIDKDPIPPDRDPIPSDKVDPKDQSFLRESGSSKKR</sequence>
<feature type="compositionally biased region" description="Acidic residues" evidence="1">
    <location>
        <begin position="440"/>
        <end position="464"/>
    </location>
</feature>
<name>A0A2P4ZL48_9HYPO</name>
<evidence type="ECO:0000313" key="4">
    <source>
        <dbReference type="Proteomes" id="UP000054821"/>
    </source>
</evidence>
<dbReference type="SMART" id="SM00355">
    <property type="entry name" value="ZnF_C2H2"/>
    <property type="match status" value="3"/>
</dbReference>
<dbReference type="InterPro" id="IPR058925">
    <property type="entry name" value="zf-C2H2_AcuF"/>
</dbReference>
<comment type="caution">
    <text evidence="3">The sequence shown here is derived from an EMBL/GenBank/DDBJ whole genome shotgun (WGS) entry which is preliminary data.</text>
</comment>
<dbReference type="Proteomes" id="UP000054821">
    <property type="component" value="Unassembled WGS sequence"/>
</dbReference>
<dbReference type="EMBL" id="JPDN02000020">
    <property type="protein sequence ID" value="PON25027.1"/>
    <property type="molecule type" value="Genomic_DNA"/>
</dbReference>
<gene>
    <name evidence="3" type="ORF">TGAM01_v206108</name>
</gene>
<feature type="domain" description="C2H2-type" evidence="2">
    <location>
        <begin position="354"/>
        <end position="376"/>
    </location>
</feature>
<dbReference type="PANTHER" id="PTHR35391:SF7">
    <property type="entry name" value="C2H2-TYPE DOMAIN-CONTAINING PROTEIN"/>
    <property type="match status" value="1"/>
</dbReference>